<keyword evidence="2" id="KW-1185">Reference proteome</keyword>
<dbReference type="OrthoDB" id="5929576at2759"/>
<accession>A0A0V1KZZ9</accession>
<gene>
    <name evidence="1" type="ORF">T02_7173</name>
</gene>
<organism evidence="1 2">
    <name type="scientific">Trichinella nativa</name>
    <dbReference type="NCBI Taxonomy" id="6335"/>
    <lineage>
        <taxon>Eukaryota</taxon>
        <taxon>Metazoa</taxon>
        <taxon>Ecdysozoa</taxon>
        <taxon>Nematoda</taxon>
        <taxon>Enoplea</taxon>
        <taxon>Dorylaimia</taxon>
        <taxon>Trichinellida</taxon>
        <taxon>Trichinellidae</taxon>
        <taxon>Trichinella</taxon>
    </lineage>
</organism>
<protein>
    <submittedName>
        <fullName evidence="1">Uncharacterized protein</fullName>
    </submittedName>
</protein>
<dbReference type="AlphaFoldDB" id="A0A0V1KZZ9"/>
<comment type="caution">
    <text evidence="1">The sequence shown here is derived from an EMBL/GenBank/DDBJ whole genome shotgun (WGS) entry which is preliminary data.</text>
</comment>
<evidence type="ECO:0000313" key="2">
    <source>
        <dbReference type="Proteomes" id="UP000054721"/>
    </source>
</evidence>
<name>A0A0V1KZZ9_9BILA</name>
<proteinExistence type="predicted"/>
<evidence type="ECO:0000313" key="1">
    <source>
        <dbReference type="EMBL" id="KRZ52856.1"/>
    </source>
</evidence>
<dbReference type="Proteomes" id="UP000054721">
    <property type="component" value="Unassembled WGS sequence"/>
</dbReference>
<dbReference type="EMBL" id="JYDW01000181">
    <property type="protein sequence ID" value="KRZ52856.1"/>
    <property type="molecule type" value="Genomic_DNA"/>
</dbReference>
<reference evidence="1 2" key="1">
    <citation type="submission" date="2015-05" db="EMBL/GenBank/DDBJ databases">
        <title>Evolution of Trichinella species and genotypes.</title>
        <authorList>
            <person name="Korhonen P.K."/>
            <person name="Edoardo P."/>
            <person name="Giuseppe L.R."/>
            <person name="Gasser R.B."/>
        </authorList>
    </citation>
    <scope>NUCLEOTIDE SEQUENCE [LARGE SCALE GENOMIC DNA]</scope>
    <source>
        <strain evidence="1">ISS10</strain>
    </source>
</reference>
<sequence length="112" mass="12889">MSTIPRLINPLMDCWGRAHPREFLFGLQNIVKSKYTLLDCWGGPHPTLEKNVGKKCDKIFAKKLSFFSFFSCELSSVKFVKQITDLSRALSIIYEHLRSYCEHCDVNPSTSQ</sequence>